<feature type="domain" description="Helix-turn-helix" evidence="1">
    <location>
        <begin position="6"/>
        <end position="55"/>
    </location>
</feature>
<gene>
    <name evidence="2" type="ORF">A2971_04395</name>
</gene>
<organism evidence="2 3">
    <name type="scientific">Candidatus Gottesmanbacteria bacterium RIFCSPLOWO2_01_FULL_46_21</name>
    <dbReference type="NCBI Taxonomy" id="1798393"/>
    <lineage>
        <taxon>Bacteria</taxon>
        <taxon>Candidatus Gottesmaniibacteriota</taxon>
    </lineage>
</organism>
<dbReference type="InterPro" id="IPR010093">
    <property type="entry name" value="SinI_DNA-bd"/>
</dbReference>
<dbReference type="InterPro" id="IPR009061">
    <property type="entry name" value="DNA-bd_dom_put_sf"/>
</dbReference>
<dbReference type="SUPFAM" id="SSF46955">
    <property type="entry name" value="Putative DNA-binding domain"/>
    <property type="match status" value="1"/>
</dbReference>
<evidence type="ECO:0000313" key="2">
    <source>
        <dbReference type="EMBL" id="OGG29964.1"/>
    </source>
</evidence>
<dbReference type="InterPro" id="IPR041657">
    <property type="entry name" value="HTH_17"/>
</dbReference>
<dbReference type="Proteomes" id="UP000178461">
    <property type="component" value="Unassembled WGS sequence"/>
</dbReference>
<evidence type="ECO:0000313" key="3">
    <source>
        <dbReference type="Proteomes" id="UP000178461"/>
    </source>
</evidence>
<dbReference type="AlphaFoldDB" id="A0A1F6AZ28"/>
<protein>
    <recommendedName>
        <fullName evidence="1">Helix-turn-helix domain-containing protein</fullName>
    </recommendedName>
</protein>
<sequence>MFDAPFLTVSEIAKILRLNTLTIYEYIRSGRLSAVRFGRYYRIAKNDFYLFLKNQKFKP</sequence>
<name>A0A1F6AZ28_9BACT</name>
<comment type="caution">
    <text evidence="2">The sequence shown here is derived from an EMBL/GenBank/DDBJ whole genome shotgun (WGS) entry which is preliminary data.</text>
</comment>
<reference evidence="2 3" key="1">
    <citation type="journal article" date="2016" name="Nat. Commun.">
        <title>Thousands of microbial genomes shed light on interconnected biogeochemical processes in an aquifer system.</title>
        <authorList>
            <person name="Anantharaman K."/>
            <person name="Brown C.T."/>
            <person name="Hug L.A."/>
            <person name="Sharon I."/>
            <person name="Castelle C.J."/>
            <person name="Probst A.J."/>
            <person name="Thomas B.C."/>
            <person name="Singh A."/>
            <person name="Wilkins M.J."/>
            <person name="Karaoz U."/>
            <person name="Brodie E.L."/>
            <person name="Williams K.H."/>
            <person name="Hubbard S.S."/>
            <person name="Banfield J.F."/>
        </authorList>
    </citation>
    <scope>NUCLEOTIDE SEQUENCE [LARGE SCALE GENOMIC DNA]</scope>
</reference>
<evidence type="ECO:0000259" key="1">
    <source>
        <dbReference type="Pfam" id="PF12728"/>
    </source>
</evidence>
<dbReference type="NCBIfam" id="TIGR01764">
    <property type="entry name" value="excise"/>
    <property type="match status" value="1"/>
</dbReference>
<dbReference type="Pfam" id="PF12728">
    <property type="entry name" value="HTH_17"/>
    <property type="match status" value="1"/>
</dbReference>
<proteinExistence type="predicted"/>
<accession>A0A1F6AZ28</accession>
<dbReference type="EMBL" id="MFJW01000011">
    <property type="protein sequence ID" value="OGG29964.1"/>
    <property type="molecule type" value="Genomic_DNA"/>
</dbReference>
<dbReference type="GO" id="GO:0003677">
    <property type="term" value="F:DNA binding"/>
    <property type="evidence" value="ECO:0007669"/>
    <property type="project" value="InterPro"/>
</dbReference>